<feature type="binding site" evidence="8">
    <location>
        <position position="206"/>
    </location>
    <ligand>
        <name>substrate</name>
    </ligand>
</feature>
<comment type="caution">
    <text evidence="8">Lacks conserved residue(s) required for the propagation of feature annotation.</text>
</comment>
<dbReference type="InterPro" id="IPR018510">
    <property type="entry name" value="DAP_epimerase_AS"/>
</dbReference>
<feature type="site" description="Could be important to modulate the pK values of the two catalytic cysteine residues" evidence="8">
    <location>
        <position position="175"/>
    </location>
</feature>
<evidence type="ECO:0000313" key="12">
    <source>
        <dbReference type="Proteomes" id="UP000451354"/>
    </source>
</evidence>
<dbReference type="EC" id="5.1.1.7" evidence="3 8"/>
<dbReference type="Pfam" id="PF01678">
    <property type="entry name" value="DAP_epimerase"/>
    <property type="match status" value="2"/>
</dbReference>
<comment type="catalytic activity">
    <reaction evidence="7 8">
        <text>(2S,6S)-2,6-diaminopimelate = meso-2,6-diaminopimelate</text>
        <dbReference type="Rhea" id="RHEA:15393"/>
        <dbReference type="ChEBI" id="CHEBI:57609"/>
        <dbReference type="ChEBI" id="CHEBI:57791"/>
        <dbReference type="EC" id="5.1.1.7"/>
    </reaction>
</comment>
<dbReference type="OrthoDB" id="9805408at2"/>
<evidence type="ECO:0000313" key="11">
    <source>
        <dbReference type="EMBL" id="QJW37050.1"/>
    </source>
</evidence>
<feature type="compositionally biased region" description="Acidic residues" evidence="10">
    <location>
        <begin position="311"/>
        <end position="328"/>
    </location>
</feature>
<comment type="pathway">
    <text evidence="1 8">Amino-acid biosynthesis; L-lysine biosynthesis via DAP pathway; DL-2,6-diaminopimelate from LL-2,6-diaminopimelate: step 1/1.</text>
</comment>
<dbReference type="GO" id="GO:0009089">
    <property type="term" value="P:lysine biosynthetic process via diaminopimelate"/>
    <property type="evidence" value="ECO:0007669"/>
    <property type="project" value="UniProtKB-UniRule"/>
</dbReference>
<evidence type="ECO:0000256" key="10">
    <source>
        <dbReference type="SAM" id="MobiDB-lite"/>
    </source>
</evidence>
<comment type="subcellular location">
    <subcellularLocation>
        <location evidence="8">Cytoplasm</location>
    </subcellularLocation>
</comment>
<comment type="function">
    <text evidence="8">Catalyzes the stereoinversion of LL-2,6-diaminopimelate (L,L-DAP) to meso-diaminopimelate (meso-DAP), a precursor of L-lysine and an essential component of the bacterial peptidoglycan.</text>
</comment>
<dbReference type="EMBL" id="CP052757">
    <property type="protein sequence ID" value="QJW37050.1"/>
    <property type="molecule type" value="Genomic_DNA"/>
</dbReference>
<keyword evidence="12" id="KW-1185">Reference proteome</keyword>
<dbReference type="PANTHER" id="PTHR31689:SF0">
    <property type="entry name" value="DIAMINOPIMELATE EPIMERASE"/>
    <property type="match status" value="1"/>
</dbReference>
<feature type="site" description="Could be important to modulate the pK values of the two catalytic cysteine residues" evidence="8">
    <location>
        <position position="233"/>
    </location>
</feature>
<dbReference type="GO" id="GO:0005829">
    <property type="term" value="C:cytosol"/>
    <property type="evidence" value="ECO:0007669"/>
    <property type="project" value="TreeGrafter"/>
</dbReference>
<feature type="active site" description="Proton donor" evidence="8">
    <location>
        <position position="87"/>
    </location>
</feature>
<evidence type="ECO:0000256" key="3">
    <source>
        <dbReference type="ARBA" id="ARBA00013080"/>
    </source>
</evidence>
<keyword evidence="5 8" id="KW-0457">Lysine biosynthesis</keyword>
<reference evidence="12" key="1">
    <citation type="journal article" date="2022" name="Int. J. Syst. Evol. Microbiol.">
        <title>Cellulosimicrobium protaetiae sp. nov., isolated from the gut of the larva of Protaetia brevitarsis seulensis.</title>
        <authorList>
            <person name="Le Han H."/>
            <person name="Nguyen T.T.H."/>
            <person name="Li Z."/>
            <person name="Shin N.R."/>
            <person name="Kim S.G."/>
        </authorList>
    </citation>
    <scope>NUCLEOTIDE SEQUENCE [LARGE SCALE GENOMIC DNA]</scope>
    <source>
        <strain evidence="12">BI34</strain>
    </source>
</reference>
<dbReference type="Gene3D" id="3.10.310.10">
    <property type="entry name" value="Diaminopimelate Epimerase, Chain A, domain 1"/>
    <property type="match status" value="2"/>
</dbReference>
<dbReference type="NCBIfam" id="TIGR00652">
    <property type="entry name" value="DapF"/>
    <property type="match status" value="1"/>
</dbReference>
<dbReference type="Proteomes" id="UP000451354">
    <property type="component" value="Chromosome"/>
</dbReference>
<feature type="binding site" evidence="8">
    <location>
        <position position="14"/>
    </location>
    <ligand>
        <name>substrate</name>
    </ligand>
</feature>
<dbReference type="InterPro" id="IPR001653">
    <property type="entry name" value="DAP_epimerase_DapF"/>
</dbReference>
<evidence type="ECO:0000256" key="8">
    <source>
        <dbReference type="HAMAP-Rule" id="MF_00197"/>
    </source>
</evidence>
<evidence type="ECO:0000256" key="7">
    <source>
        <dbReference type="ARBA" id="ARBA00051712"/>
    </source>
</evidence>
<dbReference type="SUPFAM" id="SSF54506">
    <property type="entry name" value="Diaminopimelate epimerase-like"/>
    <property type="match status" value="2"/>
</dbReference>
<feature type="region of interest" description="Disordered" evidence="10">
    <location>
        <begin position="311"/>
        <end position="357"/>
    </location>
</feature>
<keyword evidence="6 8" id="KW-0413">Isomerase</keyword>
<evidence type="ECO:0000256" key="4">
    <source>
        <dbReference type="ARBA" id="ARBA00022605"/>
    </source>
</evidence>
<dbReference type="GO" id="GO:0008837">
    <property type="term" value="F:diaminopimelate epimerase activity"/>
    <property type="evidence" value="ECO:0007669"/>
    <property type="project" value="UniProtKB-UniRule"/>
</dbReference>
<dbReference type="PANTHER" id="PTHR31689">
    <property type="entry name" value="DIAMINOPIMELATE EPIMERASE, CHLOROPLASTIC"/>
    <property type="match status" value="1"/>
</dbReference>
<feature type="binding site" evidence="8">
    <location>
        <position position="78"/>
    </location>
    <ligand>
        <name>substrate</name>
    </ligand>
</feature>
<comment type="subunit">
    <text evidence="8">Homodimer.</text>
</comment>
<name>A0A6M5UFX0_9MICO</name>
<evidence type="ECO:0000256" key="5">
    <source>
        <dbReference type="ARBA" id="ARBA00023154"/>
    </source>
</evidence>
<feature type="binding site" evidence="8">
    <location>
        <begin position="233"/>
        <end position="234"/>
    </location>
    <ligand>
        <name>substrate</name>
    </ligand>
</feature>
<keyword evidence="8" id="KW-0963">Cytoplasm</keyword>
<feature type="active site" description="Proton acceptor" evidence="8">
    <location>
        <position position="242"/>
    </location>
</feature>
<protein>
    <recommendedName>
        <fullName evidence="3 8">Diaminopimelate epimerase</fullName>
        <shortName evidence="8">DAP epimerase</shortName>
        <ecNumber evidence="3 8">5.1.1.7</ecNumber>
    </recommendedName>
    <alternativeName>
        <fullName evidence="8">PLP-independent amino acid racemase</fullName>
    </alternativeName>
</protein>
<accession>A0A6M5UFX0</accession>
<dbReference type="UniPathway" id="UPA00034">
    <property type="reaction ID" value="UER00025"/>
</dbReference>
<dbReference type="HAMAP" id="MF_00197">
    <property type="entry name" value="DAP_epimerase"/>
    <property type="match status" value="1"/>
</dbReference>
<feature type="binding site" evidence="8">
    <location>
        <begin position="88"/>
        <end position="89"/>
    </location>
    <ligand>
        <name>substrate</name>
    </ligand>
</feature>
<evidence type="ECO:0000256" key="1">
    <source>
        <dbReference type="ARBA" id="ARBA00005196"/>
    </source>
</evidence>
<evidence type="ECO:0000256" key="9">
    <source>
        <dbReference type="PROSITE-ProRule" id="PRU10125"/>
    </source>
</evidence>
<organism evidence="11 12">
    <name type="scientific">Cellulosimicrobium protaetiae</name>
    <dbReference type="NCBI Taxonomy" id="2587808"/>
    <lineage>
        <taxon>Bacteria</taxon>
        <taxon>Bacillati</taxon>
        <taxon>Actinomycetota</taxon>
        <taxon>Actinomycetes</taxon>
        <taxon>Micrococcales</taxon>
        <taxon>Promicromonosporaceae</taxon>
        <taxon>Cellulosimicrobium</taxon>
    </lineage>
</organism>
<dbReference type="KEGG" id="cprt:FIC82_013525"/>
<evidence type="ECO:0000256" key="2">
    <source>
        <dbReference type="ARBA" id="ARBA00010219"/>
    </source>
</evidence>
<feature type="binding site" evidence="8">
    <location>
        <position position="173"/>
    </location>
    <ligand>
        <name>substrate</name>
    </ligand>
</feature>
<sequence length="357" mass="37498">MTRTRFTKGHGTRNDFVLLADTKGELDLTPEVVRALADRRGGIGGDGVIRLVPTALVPESREVLAEDPHAIWFMDYRNADGSVAEMCGNGVRVFAAFAERLGLVSFAGGTEVPVGTRAGVKRVRKEDDGWFAVDMGRWFLPGGRPALHDGYDATVVVRGWEVPRPALSVDLGNPHTVLAVAREDVLARADLSEAPVVEPRPPHGTNVELVVPLGETTADDGTLVGRVRMRVHERGVGETPSCGTGACAAALAVRVWGGPDAPDTWLVDVPGGTVRVRALDGDRVELAGPAELVYSGEVDLASFLPAPVVEEREDAADDASTEAVEDPAEGVPQTDAGAGEVDADVPAGSPDAARTAV</sequence>
<feature type="active site" evidence="9">
    <location>
        <position position="87"/>
    </location>
</feature>
<gene>
    <name evidence="8" type="primary">dapF</name>
    <name evidence="11" type="ORF">FIC82_013525</name>
</gene>
<feature type="binding site" evidence="8">
    <location>
        <begin position="243"/>
        <end position="244"/>
    </location>
    <ligand>
        <name>substrate</name>
    </ligand>
</feature>
<proteinExistence type="inferred from homology"/>
<dbReference type="PROSITE" id="PS01326">
    <property type="entry name" value="DAP_EPIMERASE"/>
    <property type="match status" value="1"/>
</dbReference>
<evidence type="ECO:0000256" key="6">
    <source>
        <dbReference type="ARBA" id="ARBA00023235"/>
    </source>
</evidence>
<comment type="similarity">
    <text evidence="2 8">Belongs to the diaminopimelate epimerase family.</text>
</comment>
<keyword evidence="4 8" id="KW-0028">Amino-acid biosynthesis</keyword>
<dbReference type="AlphaFoldDB" id="A0A6M5UFX0"/>